<dbReference type="Gene3D" id="1.50.10.10">
    <property type="match status" value="1"/>
</dbReference>
<keyword evidence="3" id="KW-0808">Transferase</keyword>
<dbReference type="SUPFAM" id="SSF74650">
    <property type="entry name" value="Galactose mutarotase-like"/>
    <property type="match status" value="1"/>
</dbReference>
<dbReference type="eggNOG" id="COG1554">
    <property type="taxonomic scope" value="Bacteria"/>
</dbReference>
<dbReference type="Gene3D" id="2.70.98.40">
    <property type="entry name" value="Glycoside hydrolase, family 65, N-terminal domain"/>
    <property type="match status" value="1"/>
</dbReference>
<dbReference type="GO" id="GO:0004553">
    <property type="term" value="F:hydrolase activity, hydrolyzing O-glycosyl compounds"/>
    <property type="evidence" value="ECO:0007669"/>
    <property type="project" value="TreeGrafter"/>
</dbReference>
<dbReference type="InterPro" id="IPR011013">
    <property type="entry name" value="Gal_mutarotase_sf_dom"/>
</dbReference>
<protein>
    <submittedName>
        <fullName evidence="9">Glycoside hydrolase family 65 central catalytic</fullName>
    </submittedName>
</protein>
<dbReference type="EMBL" id="CP003096">
    <property type="protein sequence ID" value="AER66227.1"/>
    <property type="molecule type" value="Genomic_DNA"/>
</dbReference>
<dbReference type="InterPro" id="IPR037018">
    <property type="entry name" value="GH65_N"/>
</dbReference>
<comment type="similarity">
    <text evidence="1">Belongs to the glycosyl hydrolase 65 family.</text>
</comment>
<dbReference type="STRING" id="580340.Tlie_0492"/>
<keyword evidence="10" id="KW-1185">Reference proteome</keyword>
<accession>G7V7Z1</accession>
<sequence length="803" mass="92282">MSSWNFIYDGFEPEKEGLREALCTLGNGYFATRGAAAESDADGVHYPGTYLAGGYNRLKTEIAGRVVENEDLVNIPNWLPLKFKMEGSDWFHLSKVKLHFYRQKLDLYRGVLHRTVRFEDEQGRICVLKNRRIVSMANPHLAAQETTLLAENFSGKIEILSALDGKVTNSGVKRYLQLNKKHLEGLMEKELGYDSILLKVQTNQSEIRIAQGARTRAFIGNEEIFPKRTLLKEKGYIGQKFEVELTKGQKLRLEKIVSLFTSRDNAISECALQAEEALLQAGSLEELLEPHAKAWKHLWNQFDIDFFPSDPSQGDRIARILRLYTFHLLQTTSPHTIDLDVGVPSRGWHGEAYRGHVFWDEIFIFPTLNLRMPEITRSLLMYRFRRLGAAKRAAKEAGFKGAMYPWQSGSSGREETQKLHLNPKSGRWLPDNSHLQRHVNAAIAYNIWQYFQITRDLEFMCSYGAEMFFEIARFWASMTLFNEKTGRYEIHGVMGPDEYHDAYPWSQTPGLNNNAYTNVMASWIWSRAVDLTSIIPCSALRRLREKLDISDREISLWDELSRKMTIIFHDDGIISQFEGYDKLAEFQWEEYRKRYGDIQRLDRILEAEGDSTNRYKVSKQADVLMLFYLFSNKELEEIFEKLGYPFDETIKNRNIDYYMHRTSHGSTLSRVVHSWVLVSSQNHESWKMFSEALESDVADIQGGTTPEGIHLGAMAGTVDILQRAYTGLEARGNMLRFDPSLPKELGKLHFHIRYRGHELSITITPSCLTIKDLPTFAGPIEISVKGQRKTLPAGKDTIVSFAL</sequence>
<name>G7V7Z1_THELD</name>
<dbReference type="Gene3D" id="2.60.420.10">
    <property type="entry name" value="Maltose phosphorylase, domain 3"/>
    <property type="match status" value="1"/>
</dbReference>
<dbReference type="KEGG" id="tli:Tlie_0492"/>
<dbReference type="SUPFAM" id="SSF48208">
    <property type="entry name" value="Six-hairpin glycosidases"/>
    <property type="match status" value="1"/>
</dbReference>
<dbReference type="InterPro" id="IPR012341">
    <property type="entry name" value="6hp_glycosidase-like_sf"/>
</dbReference>
<dbReference type="FunFam" id="1.50.10.10:FF:000053">
    <property type="entry name" value="Putative glycosyl hydrolase"/>
    <property type="match status" value="1"/>
</dbReference>
<keyword evidence="9" id="KW-0378">Hydrolase</keyword>
<dbReference type="GO" id="GO:0005975">
    <property type="term" value="P:carbohydrate metabolic process"/>
    <property type="evidence" value="ECO:0007669"/>
    <property type="project" value="InterPro"/>
</dbReference>
<feature type="domain" description="Glycoside hydrolase family 65 N-terminal" evidence="8">
    <location>
        <begin position="8"/>
        <end position="263"/>
    </location>
</feature>
<dbReference type="Proteomes" id="UP000005868">
    <property type="component" value="Chromosome"/>
</dbReference>
<evidence type="ECO:0000259" key="6">
    <source>
        <dbReference type="Pfam" id="PF03632"/>
    </source>
</evidence>
<reference evidence="9 10" key="2">
    <citation type="journal article" date="2012" name="Stand. Genomic Sci.">
        <title>Genome sequence of the moderately thermophilic, amino-acid-degrading and sulfur-reducing bacterium Thermovirga lienii type strain (Cas60314(T)).</title>
        <authorList>
            <person name="Goker M."/>
            <person name="Saunders E."/>
            <person name="Lapidus A."/>
            <person name="Nolan M."/>
            <person name="Lucas S."/>
            <person name="Hammon N."/>
            <person name="Deshpande S."/>
            <person name="Cheng J.F."/>
            <person name="Han C."/>
            <person name="Tapia R."/>
            <person name="Goodwin L.A."/>
            <person name="Pitluck S."/>
            <person name="Liolios K."/>
            <person name="Mavromatis K."/>
            <person name="Pagani I."/>
            <person name="Ivanova N."/>
            <person name="Mikhailova N."/>
            <person name="Pati A."/>
            <person name="Chen A."/>
            <person name="Palaniappan K."/>
            <person name="Land M."/>
            <person name="Chang Y.J."/>
            <person name="Jeffries C.D."/>
            <person name="Brambilla E.M."/>
            <person name="Rohde M."/>
            <person name="Spring S."/>
            <person name="Detter J.C."/>
            <person name="Woyke T."/>
            <person name="Bristow J."/>
            <person name="Eisen J.A."/>
            <person name="Markowitz V."/>
            <person name="Hugenholtz P."/>
            <person name="Kyrpides N.C."/>
            <person name="Klenk H.P."/>
        </authorList>
    </citation>
    <scope>NUCLEOTIDE SEQUENCE [LARGE SCALE GENOMIC DNA]</scope>
    <source>
        <strain evidence="10">ATCC BAA-1197 / DSM 17291 / Cas60314</strain>
    </source>
</reference>
<evidence type="ECO:0000313" key="9">
    <source>
        <dbReference type="EMBL" id="AER66227.1"/>
    </source>
</evidence>
<feature type="binding site" evidence="5">
    <location>
        <begin position="619"/>
        <end position="620"/>
    </location>
    <ligand>
        <name>substrate</name>
    </ligand>
</feature>
<dbReference type="PANTHER" id="PTHR11051">
    <property type="entry name" value="GLYCOSYL HYDROLASE-RELATED"/>
    <property type="match status" value="1"/>
</dbReference>
<dbReference type="InterPro" id="IPR008928">
    <property type="entry name" value="6-hairpin_glycosidase_sf"/>
</dbReference>
<dbReference type="Pfam" id="PF03633">
    <property type="entry name" value="Glyco_hydro_65C"/>
    <property type="match status" value="1"/>
</dbReference>
<feature type="domain" description="Glycoside hydrolase family 65 C-terminal" evidence="7">
    <location>
        <begin position="728"/>
        <end position="791"/>
    </location>
</feature>
<dbReference type="InterPro" id="IPR017045">
    <property type="entry name" value="Malt_Pase/Glycosyl_Hdrlase"/>
</dbReference>
<dbReference type="HOGENOM" id="CLU_006285_1_1_0"/>
<feature type="binding site" evidence="5">
    <location>
        <begin position="359"/>
        <end position="360"/>
    </location>
    <ligand>
        <name>substrate</name>
    </ligand>
</feature>
<evidence type="ECO:0000256" key="2">
    <source>
        <dbReference type="ARBA" id="ARBA00022676"/>
    </source>
</evidence>
<evidence type="ECO:0000256" key="3">
    <source>
        <dbReference type="ARBA" id="ARBA00022679"/>
    </source>
</evidence>
<evidence type="ECO:0000259" key="8">
    <source>
        <dbReference type="Pfam" id="PF03636"/>
    </source>
</evidence>
<dbReference type="InterPro" id="IPR005195">
    <property type="entry name" value="Glyco_hydro_65_M"/>
</dbReference>
<feature type="active site" description="Proton donor" evidence="4">
    <location>
        <position position="498"/>
    </location>
</feature>
<dbReference type="Pfam" id="PF03632">
    <property type="entry name" value="Glyco_hydro_65m"/>
    <property type="match status" value="1"/>
</dbReference>
<dbReference type="AlphaFoldDB" id="G7V7Z1"/>
<evidence type="ECO:0000256" key="4">
    <source>
        <dbReference type="PIRSR" id="PIRSR036289-50"/>
    </source>
</evidence>
<proteinExistence type="inferred from homology"/>
<dbReference type="Pfam" id="PF03636">
    <property type="entry name" value="Glyco_hydro_65N"/>
    <property type="match status" value="1"/>
</dbReference>
<feature type="domain" description="Glycoside hydrolase family 65 central catalytic" evidence="6">
    <location>
        <begin position="323"/>
        <end position="718"/>
    </location>
</feature>
<dbReference type="PANTHER" id="PTHR11051:SF8">
    <property type="entry name" value="PROTEIN-GLUCOSYLGALACTOSYLHYDROXYLYSINE GLUCOSIDASE"/>
    <property type="match status" value="1"/>
</dbReference>
<evidence type="ECO:0000313" key="10">
    <source>
        <dbReference type="Proteomes" id="UP000005868"/>
    </source>
</evidence>
<dbReference type="InterPro" id="IPR005194">
    <property type="entry name" value="Glyco_hydro_65_C"/>
</dbReference>
<dbReference type="GO" id="GO:0030246">
    <property type="term" value="F:carbohydrate binding"/>
    <property type="evidence" value="ECO:0007669"/>
    <property type="project" value="InterPro"/>
</dbReference>
<evidence type="ECO:0000259" key="7">
    <source>
        <dbReference type="Pfam" id="PF03633"/>
    </source>
</evidence>
<dbReference type="GO" id="GO:0016757">
    <property type="term" value="F:glycosyltransferase activity"/>
    <property type="evidence" value="ECO:0007669"/>
    <property type="project" value="UniProtKB-KW"/>
</dbReference>
<reference evidence="10" key="1">
    <citation type="submission" date="2011-10" db="EMBL/GenBank/DDBJ databases">
        <title>The complete genome of chromosome of Thermovirga lienii DSM 17291.</title>
        <authorList>
            <consortium name="US DOE Joint Genome Institute (JGI-PGF)"/>
            <person name="Lucas S."/>
            <person name="Copeland A."/>
            <person name="Lapidus A."/>
            <person name="Glavina del Rio T."/>
            <person name="Dalin E."/>
            <person name="Tice H."/>
            <person name="Bruce D."/>
            <person name="Goodwin L."/>
            <person name="Pitluck S."/>
            <person name="Peters L."/>
            <person name="Mikhailova N."/>
            <person name="Saunders E."/>
            <person name="Kyrpides N."/>
            <person name="Mavromatis K."/>
            <person name="Ivanova N."/>
            <person name="Last F.I."/>
            <person name="Brettin T."/>
            <person name="Detter J.C."/>
            <person name="Han C."/>
            <person name="Larimer F."/>
            <person name="Land M."/>
            <person name="Hauser L."/>
            <person name="Markowitz V."/>
            <person name="Cheng J.-F."/>
            <person name="Hugenholtz P."/>
            <person name="Woyke T."/>
            <person name="Wu D."/>
            <person name="Spring S."/>
            <person name="Schroeder M."/>
            <person name="Brambilla E.-M."/>
            <person name="Klenk H.-P."/>
            <person name="Eisen J.A."/>
        </authorList>
    </citation>
    <scope>NUCLEOTIDE SEQUENCE [LARGE SCALE GENOMIC DNA]</scope>
    <source>
        <strain evidence="10">ATCC BAA-1197 / DSM 17291 / Cas60314</strain>
    </source>
</reference>
<keyword evidence="2" id="KW-0328">Glycosyltransferase</keyword>
<evidence type="ECO:0000256" key="5">
    <source>
        <dbReference type="PIRSR" id="PIRSR036289-51"/>
    </source>
</evidence>
<dbReference type="PIRSF" id="PIRSF036289">
    <property type="entry name" value="Glycosyl_hydrolase_malt_phosph"/>
    <property type="match status" value="1"/>
</dbReference>
<gene>
    <name evidence="9" type="ordered locus">Tlie_0492</name>
</gene>
<organism evidence="9 10">
    <name type="scientific">Thermovirga lienii (strain ATCC BAA-1197 / DSM 17291 / Cas60314)</name>
    <dbReference type="NCBI Taxonomy" id="580340"/>
    <lineage>
        <taxon>Bacteria</taxon>
        <taxon>Thermotogati</taxon>
        <taxon>Synergistota</taxon>
        <taxon>Synergistia</taxon>
        <taxon>Synergistales</taxon>
        <taxon>Thermovirgaceae</taxon>
        <taxon>Thermovirga</taxon>
    </lineage>
</organism>
<evidence type="ECO:0000256" key="1">
    <source>
        <dbReference type="ARBA" id="ARBA00006768"/>
    </source>
</evidence>
<dbReference type="InterPro" id="IPR005196">
    <property type="entry name" value="Glyco_hydro_65_N"/>
</dbReference>